<evidence type="ECO:0000313" key="3">
    <source>
        <dbReference type="Proteomes" id="UP000612055"/>
    </source>
</evidence>
<gene>
    <name evidence="2" type="ORF">HYH03_008657</name>
</gene>
<feature type="region of interest" description="Disordered" evidence="1">
    <location>
        <begin position="59"/>
        <end position="85"/>
    </location>
</feature>
<reference evidence="2" key="1">
    <citation type="journal article" date="2020" name="bioRxiv">
        <title>Comparative genomics of Chlamydomonas.</title>
        <authorList>
            <person name="Craig R.J."/>
            <person name="Hasan A.R."/>
            <person name="Ness R.W."/>
            <person name="Keightley P.D."/>
        </authorList>
    </citation>
    <scope>NUCLEOTIDE SEQUENCE</scope>
    <source>
        <strain evidence="2">CCAP 11/70</strain>
    </source>
</reference>
<evidence type="ECO:0000256" key="1">
    <source>
        <dbReference type="SAM" id="MobiDB-lite"/>
    </source>
</evidence>
<dbReference type="AlphaFoldDB" id="A0A836BXX8"/>
<evidence type="ECO:0000313" key="2">
    <source>
        <dbReference type="EMBL" id="KAG2493241.1"/>
    </source>
</evidence>
<sequence length="85" mass="8942">MARRTANWWPLTFDISRSQSGLRVAATAAPVTALEPEQSLVETLAGDVVMEEGAARRAGIDGPAAGQHGFTPEPPQASGLGNLWE</sequence>
<comment type="caution">
    <text evidence="2">The sequence shown here is derived from an EMBL/GenBank/DDBJ whole genome shotgun (WGS) entry which is preliminary data.</text>
</comment>
<dbReference type="OrthoDB" id="26525at2759"/>
<accession>A0A836BXX8</accession>
<dbReference type="Proteomes" id="UP000612055">
    <property type="component" value="Unassembled WGS sequence"/>
</dbReference>
<name>A0A836BXX8_9CHLO</name>
<dbReference type="EMBL" id="JAEHOE010000039">
    <property type="protein sequence ID" value="KAG2493241.1"/>
    <property type="molecule type" value="Genomic_DNA"/>
</dbReference>
<protein>
    <submittedName>
        <fullName evidence="2">Uncharacterized protein</fullName>
    </submittedName>
</protein>
<keyword evidence="3" id="KW-1185">Reference proteome</keyword>
<proteinExistence type="predicted"/>
<organism evidence="2 3">
    <name type="scientific">Edaphochlamys debaryana</name>
    <dbReference type="NCBI Taxonomy" id="47281"/>
    <lineage>
        <taxon>Eukaryota</taxon>
        <taxon>Viridiplantae</taxon>
        <taxon>Chlorophyta</taxon>
        <taxon>core chlorophytes</taxon>
        <taxon>Chlorophyceae</taxon>
        <taxon>CS clade</taxon>
        <taxon>Chlamydomonadales</taxon>
        <taxon>Chlamydomonadales incertae sedis</taxon>
        <taxon>Edaphochlamys</taxon>
    </lineage>
</organism>